<sequence length="364" mass="40884">MATTPLAQAARSAFARHETFAPRFGWLHKAYLQVSENNEVFLRDDATVTLGVGKNMVNAIRYWSSAFKLTKEYPKGGNSRAFAAAPTWRARWLLDENGADPYLEDPASLWLLHWWLLSPRCATPAWWIAFHLLPSARFTEPELTELIERHVRLAGWDGVARASVEKDVDCMTKMYAPRRASAASKKQVEAPGSFEDFVDCPFRELGLLESVDPGHKAPRTWRFTSTTRTSLPPAVVAYACLDYAAEMIDSNAGSIAVARLANEPGGPGRAFRIREPELVQSLETVCEHNPGLSLNEAIGQRALVFHEQPRKLAWDVLDGYYGRVLERGCPSEEEWNRRYPQLTSADTLRQPTDTADLPILEEVQ</sequence>
<dbReference type="RefSeq" id="WP_196153827.1">
    <property type="nucleotide sequence ID" value="NZ_JADMLG010000026.1"/>
</dbReference>
<evidence type="ECO:0000259" key="1">
    <source>
        <dbReference type="Pfam" id="PF13182"/>
    </source>
</evidence>
<dbReference type="InterPro" id="IPR025248">
    <property type="entry name" value="DUF4007"/>
</dbReference>
<evidence type="ECO:0000313" key="2">
    <source>
        <dbReference type="EMBL" id="MBH0781539.1"/>
    </source>
</evidence>
<keyword evidence="3" id="KW-1185">Reference proteome</keyword>
<dbReference type="AlphaFoldDB" id="A0A931IH95"/>
<name>A0A931IH95_9NOCA</name>
<evidence type="ECO:0000313" key="3">
    <source>
        <dbReference type="Proteomes" id="UP000655751"/>
    </source>
</evidence>
<proteinExistence type="predicted"/>
<dbReference type="Proteomes" id="UP000655751">
    <property type="component" value="Unassembled WGS sequence"/>
</dbReference>
<comment type="caution">
    <text evidence="2">The sequence shown here is derived from an EMBL/GenBank/DDBJ whole genome shotgun (WGS) entry which is preliminary data.</text>
</comment>
<accession>A0A931IH95</accession>
<organism evidence="2 3">
    <name type="scientific">Nocardia bovistercoris</name>
    <dbReference type="NCBI Taxonomy" id="2785916"/>
    <lineage>
        <taxon>Bacteria</taxon>
        <taxon>Bacillati</taxon>
        <taxon>Actinomycetota</taxon>
        <taxon>Actinomycetes</taxon>
        <taxon>Mycobacteriales</taxon>
        <taxon>Nocardiaceae</taxon>
        <taxon>Nocardia</taxon>
    </lineage>
</organism>
<reference evidence="2" key="1">
    <citation type="submission" date="2020-11" db="EMBL/GenBank/DDBJ databases">
        <title>Nocardia NEAU-351.nov., a novel actinomycete isolated from the cow dung.</title>
        <authorList>
            <person name="Zhang X."/>
        </authorList>
    </citation>
    <scope>NUCLEOTIDE SEQUENCE</scope>
    <source>
        <strain evidence="2">NEAU-351</strain>
    </source>
</reference>
<protein>
    <submittedName>
        <fullName evidence="2">DUF4007 family protein</fullName>
    </submittedName>
</protein>
<feature type="domain" description="DUF4007" evidence="1">
    <location>
        <begin position="14"/>
        <end position="321"/>
    </location>
</feature>
<dbReference type="Pfam" id="PF13182">
    <property type="entry name" value="DUF4007"/>
    <property type="match status" value="1"/>
</dbReference>
<dbReference type="EMBL" id="JADMLG010000026">
    <property type="protein sequence ID" value="MBH0781539.1"/>
    <property type="molecule type" value="Genomic_DNA"/>
</dbReference>
<gene>
    <name evidence="2" type="ORF">IT779_35240</name>
</gene>